<dbReference type="Gene3D" id="1.10.510.10">
    <property type="entry name" value="Transferase(Phosphotransferase) domain 1"/>
    <property type="match status" value="1"/>
</dbReference>
<dbReference type="SUPFAM" id="SSF56112">
    <property type="entry name" value="Protein kinase-like (PK-like)"/>
    <property type="match status" value="1"/>
</dbReference>
<evidence type="ECO:0000313" key="1">
    <source>
        <dbReference type="EMBL" id="PKK70973.1"/>
    </source>
</evidence>
<dbReference type="InterPro" id="IPR011009">
    <property type="entry name" value="Kinase-like_dom_sf"/>
</dbReference>
<organism evidence="1 2">
    <name type="scientific">Rhizophagus irregularis</name>
    <dbReference type="NCBI Taxonomy" id="588596"/>
    <lineage>
        <taxon>Eukaryota</taxon>
        <taxon>Fungi</taxon>
        <taxon>Fungi incertae sedis</taxon>
        <taxon>Mucoromycota</taxon>
        <taxon>Glomeromycotina</taxon>
        <taxon>Glomeromycetes</taxon>
        <taxon>Glomerales</taxon>
        <taxon>Glomeraceae</taxon>
        <taxon>Rhizophagus</taxon>
    </lineage>
</organism>
<feature type="non-terminal residue" evidence="1">
    <location>
        <position position="111"/>
    </location>
</feature>
<reference evidence="1 2" key="1">
    <citation type="submission" date="2016-04" db="EMBL/GenBank/DDBJ databases">
        <title>Genome analyses suggest a sexual origin of heterokaryosis in a supposedly ancient asexual fungus.</title>
        <authorList>
            <person name="Ropars J."/>
            <person name="Sedzielewska K."/>
            <person name="Noel J."/>
            <person name="Charron P."/>
            <person name="Farinelli L."/>
            <person name="Marton T."/>
            <person name="Kruger M."/>
            <person name="Pelin A."/>
            <person name="Brachmann A."/>
            <person name="Corradi N."/>
        </authorList>
    </citation>
    <scope>NUCLEOTIDE SEQUENCE [LARGE SCALE GENOMIC DNA]</scope>
    <source>
        <strain evidence="1 2">C2</strain>
    </source>
</reference>
<dbReference type="Proteomes" id="UP000233469">
    <property type="component" value="Unassembled WGS sequence"/>
</dbReference>
<dbReference type="EMBL" id="LLXL01000561">
    <property type="protein sequence ID" value="PKK70973.1"/>
    <property type="molecule type" value="Genomic_DNA"/>
</dbReference>
<name>A0A2N1NAP3_9GLOM</name>
<reference evidence="1 2" key="2">
    <citation type="submission" date="2017-10" db="EMBL/GenBank/DDBJ databases">
        <title>Extensive intraspecific genome diversity in a model arbuscular mycorrhizal fungus.</title>
        <authorList>
            <person name="Chen E.C.H."/>
            <person name="Morin E."/>
            <person name="Baudet D."/>
            <person name="Noel J."/>
            <person name="Ndikumana S."/>
            <person name="Charron P."/>
            <person name="St-Onge C."/>
            <person name="Giorgi J."/>
            <person name="Grigoriev I.V."/>
            <person name="Roux C."/>
            <person name="Martin F.M."/>
            <person name="Corradi N."/>
        </authorList>
    </citation>
    <scope>NUCLEOTIDE SEQUENCE [LARGE SCALE GENOMIC DNA]</scope>
    <source>
        <strain evidence="1 2">C2</strain>
    </source>
</reference>
<evidence type="ECO:0000313" key="2">
    <source>
        <dbReference type="Proteomes" id="UP000233469"/>
    </source>
</evidence>
<proteinExistence type="predicted"/>
<sequence>MLLWELAFEKIPYRNLKLEKIKALVTKGGREIIKFGKSTPEEVQEAYKKIISDSWKQIPHERISFLKILSMLEELHNSIIHMFDANLPDLLDNEALDLDGSNEVNGDLDIP</sequence>
<gene>
    <name evidence="1" type="ORF">RhiirC2_745424</name>
</gene>
<dbReference type="AlphaFoldDB" id="A0A2N1NAP3"/>
<accession>A0A2N1NAP3</accession>
<comment type="caution">
    <text evidence="1">The sequence shown here is derived from an EMBL/GenBank/DDBJ whole genome shotgun (WGS) entry which is preliminary data.</text>
</comment>
<protein>
    <submittedName>
        <fullName evidence="1">Uncharacterized protein</fullName>
    </submittedName>
</protein>